<name>A0A830B659_9LAMI</name>
<feature type="region of interest" description="Disordered" evidence="1">
    <location>
        <begin position="21"/>
        <end position="48"/>
    </location>
</feature>
<gene>
    <name evidence="2" type="ORF">PHJA_000221200</name>
</gene>
<dbReference type="EMBL" id="BMAC01000023">
    <property type="protein sequence ID" value="GFP80779.1"/>
    <property type="molecule type" value="Genomic_DNA"/>
</dbReference>
<reference evidence="2" key="1">
    <citation type="submission" date="2020-07" db="EMBL/GenBank/DDBJ databases">
        <title>Ethylene signaling mediates host invasion by parasitic plants.</title>
        <authorList>
            <person name="Yoshida S."/>
        </authorList>
    </citation>
    <scope>NUCLEOTIDE SEQUENCE</scope>
    <source>
        <strain evidence="2">Okayama</strain>
    </source>
</reference>
<evidence type="ECO:0000313" key="3">
    <source>
        <dbReference type="Proteomes" id="UP000653305"/>
    </source>
</evidence>
<evidence type="ECO:0000256" key="1">
    <source>
        <dbReference type="SAM" id="MobiDB-lite"/>
    </source>
</evidence>
<protein>
    <submittedName>
        <fullName evidence="2">Non-specific lipid-transfer protein-like protein at5g64080</fullName>
    </submittedName>
</protein>
<dbReference type="OrthoDB" id="659547at2759"/>
<dbReference type="Proteomes" id="UP000653305">
    <property type="component" value="Unassembled WGS sequence"/>
</dbReference>
<dbReference type="AlphaFoldDB" id="A0A830B659"/>
<evidence type="ECO:0000313" key="2">
    <source>
        <dbReference type="EMBL" id="GFP80779.1"/>
    </source>
</evidence>
<keyword evidence="3" id="KW-1185">Reference proteome</keyword>
<sequence length="83" mass="8726">GSCVGAGRGLLQPCAEHGRLPIVRDSGGHSDEAGGDLMLGAEDGAQNRRAVPVRDHLEQRTARRHAQHDQGAALPAVWLKTLG</sequence>
<organism evidence="2 3">
    <name type="scientific">Phtheirospermum japonicum</name>
    <dbReference type="NCBI Taxonomy" id="374723"/>
    <lineage>
        <taxon>Eukaryota</taxon>
        <taxon>Viridiplantae</taxon>
        <taxon>Streptophyta</taxon>
        <taxon>Embryophyta</taxon>
        <taxon>Tracheophyta</taxon>
        <taxon>Spermatophyta</taxon>
        <taxon>Magnoliopsida</taxon>
        <taxon>eudicotyledons</taxon>
        <taxon>Gunneridae</taxon>
        <taxon>Pentapetalae</taxon>
        <taxon>asterids</taxon>
        <taxon>lamiids</taxon>
        <taxon>Lamiales</taxon>
        <taxon>Orobanchaceae</taxon>
        <taxon>Orobanchaceae incertae sedis</taxon>
        <taxon>Phtheirospermum</taxon>
    </lineage>
</organism>
<feature type="non-terminal residue" evidence="2">
    <location>
        <position position="1"/>
    </location>
</feature>
<proteinExistence type="predicted"/>
<accession>A0A830B659</accession>
<comment type="caution">
    <text evidence="2">The sequence shown here is derived from an EMBL/GenBank/DDBJ whole genome shotgun (WGS) entry which is preliminary data.</text>
</comment>
<feature type="region of interest" description="Disordered" evidence="1">
    <location>
        <begin position="61"/>
        <end position="83"/>
    </location>
</feature>